<reference evidence="4" key="1">
    <citation type="submission" date="2022-11" db="UniProtKB">
        <authorList>
            <consortium name="WormBaseParasite"/>
        </authorList>
    </citation>
    <scope>IDENTIFICATION</scope>
</reference>
<evidence type="ECO:0000256" key="1">
    <source>
        <dbReference type="SAM" id="MobiDB-lite"/>
    </source>
</evidence>
<sequence>MTSPVTSITANDTNFHQELNSDLVLDYLLTHPGFLESVARQPKATFWLYYTNRAAAVEDDPQSNSSFAETQSQPNPSTSNSDRVWLSVIRGSEPGSVKLRKARKQRKLPVHVLKLFDCNEILLGEVHFYSVVNDRDAQYLQVLSTWGCAMVHFAKIATAKEFPTPTTVLSPLPPEDLEYINRQRKLNSFLLDVVKSIFQDIITMDSNFAQKLVDADRASLFLVDNKTHEIFARIFDISQELDENGEPKANVQLDQEGNKEIRFPIGKGIAGHVALTGESLNITNAYEDERFNREIDSKTGYHTETILCMPIFIRNSVIGVVQMVNKHSGVFTQIDEEAFETFANYCGLALHHAKLYDKIRRSEQCASRANVLL</sequence>
<dbReference type="WBParaSite" id="jg22296">
    <property type="protein sequence ID" value="jg22296"/>
    <property type="gene ID" value="jg22296"/>
</dbReference>
<evidence type="ECO:0000313" key="4">
    <source>
        <dbReference type="WBParaSite" id="jg22296"/>
    </source>
</evidence>
<dbReference type="AlphaFoldDB" id="A0A915DPZ1"/>
<dbReference type="InterPro" id="IPR029016">
    <property type="entry name" value="GAF-like_dom_sf"/>
</dbReference>
<evidence type="ECO:0000313" key="3">
    <source>
        <dbReference type="Proteomes" id="UP000887574"/>
    </source>
</evidence>
<dbReference type="SUPFAM" id="SSF55781">
    <property type="entry name" value="GAF domain-like"/>
    <property type="match status" value="1"/>
</dbReference>
<protein>
    <submittedName>
        <fullName evidence="4">GAF domain-containing protein</fullName>
    </submittedName>
</protein>
<accession>A0A915DPZ1</accession>
<dbReference type="Pfam" id="PF01590">
    <property type="entry name" value="GAF"/>
    <property type="match status" value="1"/>
</dbReference>
<organism evidence="3 4">
    <name type="scientific">Ditylenchus dipsaci</name>
    <dbReference type="NCBI Taxonomy" id="166011"/>
    <lineage>
        <taxon>Eukaryota</taxon>
        <taxon>Metazoa</taxon>
        <taxon>Ecdysozoa</taxon>
        <taxon>Nematoda</taxon>
        <taxon>Chromadorea</taxon>
        <taxon>Rhabditida</taxon>
        <taxon>Tylenchina</taxon>
        <taxon>Tylenchomorpha</taxon>
        <taxon>Sphaerularioidea</taxon>
        <taxon>Anguinidae</taxon>
        <taxon>Anguininae</taxon>
        <taxon>Ditylenchus</taxon>
    </lineage>
</organism>
<proteinExistence type="predicted"/>
<dbReference type="Gene3D" id="3.30.450.40">
    <property type="match status" value="1"/>
</dbReference>
<keyword evidence="3" id="KW-1185">Reference proteome</keyword>
<dbReference type="InterPro" id="IPR003018">
    <property type="entry name" value="GAF"/>
</dbReference>
<evidence type="ECO:0000259" key="2">
    <source>
        <dbReference type="SMART" id="SM00065"/>
    </source>
</evidence>
<dbReference type="PANTHER" id="PTHR43155:SF2">
    <property type="entry name" value="CYCLIC DI-GMP PHOSPHODIESTERASE PA4108"/>
    <property type="match status" value="1"/>
</dbReference>
<feature type="domain" description="GAF" evidence="2">
    <location>
        <begin position="185"/>
        <end position="360"/>
    </location>
</feature>
<dbReference type="SMART" id="SM00065">
    <property type="entry name" value="GAF"/>
    <property type="match status" value="1"/>
</dbReference>
<name>A0A915DPZ1_9BILA</name>
<feature type="region of interest" description="Disordered" evidence="1">
    <location>
        <begin position="60"/>
        <end position="82"/>
    </location>
</feature>
<dbReference type="Proteomes" id="UP000887574">
    <property type="component" value="Unplaced"/>
</dbReference>
<dbReference type="FunFam" id="3.30.450.40:FF:000067">
    <property type="entry name" value="Phosphodiesterase"/>
    <property type="match status" value="1"/>
</dbReference>
<dbReference type="PANTHER" id="PTHR43155">
    <property type="entry name" value="CYCLIC DI-GMP PHOSPHODIESTERASE PA4108-RELATED"/>
    <property type="match status" value="1"/>
</dbReference>
<feature type="compositionally biased region" description="Polar residues" evidence="1">
    <location>
        <begin position="62"/>
        <end position="82"/>
    </location>
</feature>